<organism evidence="1 2">
    <name type="scientific">Methanooceanicella nereidis</name>
    <dbReference type="NCBI Taxonomy" id="2052831"/>
    <lineage>
        <taxon>Archaea</taxon>
        <taxon>Methanobacteriati</taxon>
        <taxon>Methanobacteriota</taxon>
        <taxon>Stenosarchaea group</taxon>
        <taxon>Methanomicrobia</taxon>
        <taxon>Methanocellales</taxon>
        <taxon>Methanocellaceae</taxon>
        <taxon>Methanooceanicella</taxon>
    </lineage>
</organism>
<accession>A0AAP2RGP9</accession>
<dbReference type="EMBL" id="PGCK01000017">
    <property type="protein sequence ID" value="MCD1296315.1"/>
    <property type="molecule type" value="Genomic_DNA"/>
</dbReference>
<dbReference type="AlphaFoldDB" id="A0AAP2RGP9"/>
<keyword evidence="2" id="KW-1185">Reference proteome</keyword>
<name>A0AAP2RGP9_9EURY</name>
<dbReference type="Proteomes" id="UP001320159">
    <property type="component" value="Unassembled WGS sequence"/>
</dbReference>
<evidence type="ECO:0000313" key="1">
    <source>
        <dbReference type="EMBL" id="MCD1296315.1"/>
    </source>
</evidence>
<gene>
    <name evidence="1" type="ORF">CUJ83_15030</name>
</gene>
<reference evidence="1 2" key="1">
    <citation type="submission" date="2017-11" db="EMBL/GenBank/DDBJ databases">
        <title>Isolation and Characterization of Family Methanocellaceae Species from Potential Methane Hydrate Area Offshore Southwestern Taiwan.</title>
        <authorList>
            <person name="Zhang W.-L."/>
            <person name="Chen W.-C."/>
            <person name="Lai M.-C."/>
            <person name="Chen S.-C."/>
        </authorList>
    </citation>
    <scope>NUCLEOTIDE SEQUENCE [LARGE SCALE GENOMIC DNA]</scope>
    <source>
        <strain evidence="1 2">CWC-04</strain>
    </source>
</reference>
<evidence type="ECO:0000313" key="2">
    <source>
        <dbReference type="Proteomes" id="UP001320159"/>
    </source>
</evidence>
<proteinExistence type="predicted"/>
<protein>
    <submittedName>
        <fullName evidence="1">Uncharacterized protein</fullName>
    </submittedName>
</protein>
<sequence>MYLSGQNNFVSAEDILSDRLSGFTSGDELLPVLRQLCLLLEVRTIPDGISLYRLPYNLDGYRSIFKIIKDRSPDIYNFLYSNYSHSAVNESFIKEALGRAIKTSHFQDIAGKYQGTTKPGEALILLLSQSPGFRSLVSMFQASPSVAERLLFPENLSMYELTHLKITLDLAFASDMLKRVPPGTRVSIKYEVLSKGTVDVETRGGTEVP</sequence>
<comment type="caution">
    <text evidence="1">The sequence shown here is derived from an EMBL/GenBank/DDBJ whole genome shotgun (WGS) entry which is preliminary data.</text>
</comment>